<name>A0A3A4NNX6_ABYX5</name>
<dbReference type="InterPro" id="IPR036390">
    <property type="entry name" value="WH_DNA-bd_sf"/>
</dbReference>
<dbReference type="CDD" id="cd00090">
    <property type="entry name" value="HTH_ARSR"/>
    <property type="match status" value="1"/>
</dbReference>
<dbReference type="SUPFAM" id="SSF46785">
    <property type="entry name" value="Winged helix' DNA-binding domain"/>
    <property type="match status" value="1"/>
</dbReference>
<keyword evidence="2" id="KW-0238">DNA-binding</keyword>
<dbReference type="AlphaFoldDB" id="A0A3A4NNX6"/>
<dbReference type="InterPro" id="IPR036388">
    <property type="entry name" value="WH-like_DNA-bd_sf"/>
</dbReference>
<reference evidence="5 6" key="1">
    <citation type="journal article" date="2017" name="ISME J.">
        <title>Energy and carbon metabolisms in a deep terrestrial subsurface fluid microbial community.</title>
        <authorList>
            <person name="Momper L."/>
            <person name="Jungbluth S.P."/>
            <person name="Lee M.D."/>
            <person name="Amend J.P."/>
        </authorList>
    </citation>
    <scope>NUCLEOTIDE SEQUENCE [LARGE SCALE GENOMIC DNA]</scope>
    <source>
        <strain evidence="5">SURF_5</strain>
    </source>
</reference>
<dbReference type="InterPro" id="IPR051011">
    <property type="entry name" value="Metal_resp_trans_reg"/>
</dbReference>
<dbReference type="PRINTS" id="PR00778">
    <property type="entry name" value="HTHARSR"/>
</dbReference>
<dbReference type="Pfam" id="PF01022">
    <property type="entry name" value="HTH_5"/>
    <property type="match status" value="1"/>
</dbReference>
<evidence type="ECO:0000313" key="6">
    <source>
        <dbReference type="Proteomes" id="UP000265882"/>
    </source>
</evidence>
<keyword evidence="3" id="KW-0804">Transcription</keyword>
<evidence type="ECO:0000256" key="1">
    <source>
        <dbReference type="ARBA" id="ARBA00023015"/>
    </source>
</evidence>
<dbReference type="GO" id="GO:0003700">
    <property type="term" value="F:DNA-binding transcription factor activity"/>
    <property type="evidence" value="ECO:0007669"/>
    <property type="project" value="InterPro"/>
</dbReference>
<dbReference type="InterPro" id="IPR001845">
    <property type="entry name" value="HTH_ArsR_DNA-bd_dom"/>
</dbReference>
<dbReference type="PANTHER" id="PTHR43132:SF2">
    <property type="entry name" value="ARSENICAL RESISTANCE OPERON REPRESSOR ARSR-RELATED"/>
    <property type="match status" value="1"/>
</dbReference>
<dbReference type="Gene3D" id="1.10.10.10">
    <property type="entry name" value="Winged helix-like DNA-binding domain superfamily/Winged helix DNA-binding domain"/>
    <property type="match status" value="1"/>
</dbReference>
<dbReference type="PANTHER" id="PTHR43132">
    <property type="entry name" value="ARSENICAL RESISTANCE OPERON REPRESSOR ARSR-RELATED"/>
    <property type="match status" value="1"/>
</dbReference>
<dbReference type="InterPro" id="IPR011991">
    <property type="entry name" value="ArsR-like_HTH"/>
</dbReference>
<sequence length="138" mass="15535">MESREAELFKALGVESRIKIINALRERGPLGVNQLAKELGITPAAVSQHLKVLKLTGLVRSERKGYSIPYDIDHDALEHCQEVLSKVCACGCRGKARARKGPRKAAHDSLTLLRKYEQELRRELEAVLSRIHEIERKA</sequence>
<dbReference type="EMBL" id="QZKU01000115">
    <property type="protein sequence ID" value="RJP17454.1"/>
    <property type="molecule type" value="Genomic_DNA"/>
</dbReference>
<dbReference type="SMART" id="SM00419">
    <property type="entry name" value="HTH_CRP"/>
    <property type="match status" value="1"/>
</dbReference>
<keyword evidence="1" id="KW-0805">Transcription regulation</keyword>
<evidence type="ECO:0000256" key="3">
    <source>
        <dbReference type="ARBA" id="ARBA00023163"/>
    </source>
</evidence>
<dbReference type="InterPro" id="IPR012318">
    <property type="entry name" value="HTH_CRP"/>
</dbReference>
<comment type="caution">
    <text evidence="5">The sequence shown here is derived from an EMBL/GenBank/DDBJ whole genome shotgun (WGS) entry which is preliminary data.</text>
</comment>
<dbReference type="GO" id="GO:0003677">
    <property type="term" value="F:DNA binding"/>
    <property type="evidence" value="ECO:0007669"/>
    <property type="project" value="UniProtKB-KW"/>
</dbReference>
<accession>A0A3A4NNX6</accession>
<evidence type="ECO:0000259" key="4">
    <source>
        <dbReference type="PROSITE" id="PS50987"/>
    </source>
</evidence>
<dbReference type="Proteomes" id="UP000265882">
    <property type="component" value="Unassembled WGS sequence"/>
</dbReference>
<evidence type="ECO:0000313" key="5">
    <source>
        <dbReference type="EMBL" id="RJP17454.1"/>
    </source>
</evidence>
<feature type="domain" description="HTH arsR-type" evidence="4">
    <location>
        <begin position="1"/>
        <end position="95"/>
    </location>
</feature>
<protein>
    <submittedName>
        <fullName evidence="5">ArsR family transcriptional regulator</fullName>
    </submittedName>
</protein>
<gene>
    <name evidence="5" type="ORF">C4520_16575</name>
</gene>
<organism evidence="5 6">
    <name type="scientific">Abyssobacteria bacterium (strain SURF_5)</name>
    <dbReference type="NCBI Taxonomy" id="2093360"/>
    <lineage>
        <taxon>Bacteria</taxon>
        <taxon>Pseudomonadati</taxon>
        <taxon>Candidatus Hydrogenedentota</taxon>
        <taxon>Candidatus Abyssobacteria</taxon>
    </lineage>
</organism>
<evidence type="ECO:0000256" key="2">
    <source>
        <dbReference type="ARBA" id="ARBA00023125"/>
    </source>
</evidence>
<proteinExistence type="predicted"/>
<dbReference type="NCBIfam" id="NF033788">
    <property type="entry name" value="HTH_metalloreg"/>
    <property type="match status" value="1"/>
</dbReference>
<dbReference type="PROSITE" id="PS50987">
    <property type="entry name" value="HTH_ARSR_2"/>
    <property type="match status" value="1"/>
</dbReference>
<dbReference type="SMART" id="SM00418">
    <property type="entry name" value="HTH_ARSR"/>
    <property type="match status" value="1"/>
</dbReference>